<protein>
    <submittedName>
        <fullName evidence="1">Uncharacterized protein</fullName>
    </submittedName>
</protein>
<comment type="caution">
    <text evidence="1">The sequence shown here is derived from an EMBL/GenBank/DDBJ whole genome shotgun (WGS) entry which is preliminary data.</text>
</comment>
<proteinExistence type="predicted"/>
<evidence type="ECO:0000313" key="2">
    <source>
        <dbReference type="Proteomes" id="UP000499080"/>
    </source>
</evidence>
<accession>A0A4Y2EAL3</accession>
<sequence length="87" mass="9801">MSMTVAFKYRRTKKSLSLSSTTKTIAMTRKSPATTTVLRKGHPMRNLFTAMTWLEQLDCVAVQLLSLKRVRDLAAKKSEAKENLGLL</sequence>
<name>A0A4Y2EAL3_ARAVE</name>
<dbReference type="EMBL" id="BGPR01000536">
    <property type="protein sequence ID" value="GBM25386.1"/>
    <property type="molecule type" value="Genomic_DNA"/>
</dbReference>
<reference evidence="1 2" key="1">
    <citation type="journal article" date="2019" name="Sci. Rep.">
        <title>Orb-weaving spider Araneus ventricosus genome elucidates the spidroin gene catalogue.</title>
        <authorList>
            <person name="Kono N."/>
            <person name="Nakamura H."/>
            <person name="Ohtoshi R."/>
            <person name="Moran D.A.P."/>
            <person name="Shinohara A."/>
            <person name="Yoshida Y."/>
            <person name="Fujiwara M."/>
            <person name="Mori M."/>
            <person name="Tomita M."/>
            <person name="Arakawa K."/>
        </authorList>
    </citation>
    <scope>NUCLEOTIDE SEQUENCE [LARGE SCALE GENOMIC DNA]</scope>
</reference>
<dbReference type="AlphaFoldDB" id="A0A4Y2EAL3"/>
<dbReference type="Proteomes" id="UP000499080">
    <property type="component" value="Unassembled WGS sequence"/>
</dbReference>
<evidence type="ECO:0000313" key="1">
    <source>
        <dbReference type="EMBL" id="GBM25386.1"/>
    </source>
</evidence>
<gene>
    <name evidence="1" type="ORF">AVEN_12319_1</name>
</gene>
<organism evidence="1 2">
    <name type="scientific">Araneus ventricosus</name>
    <name type="common">Orbweaver spider</name>
    <name type="synonym">Epeira ventricosa</name>
    <dbReference type="NCBI Taxonomy" id="182803"/>
    <lineage>
        <taxon>Eukaryota</taxon>
        <taxon>Metazoa</taxon>
        <taxon>Ecdysozoa</taxon>
        <taxon>Arthropoda</taxon>
        <taxon>Chelicerata</taxon>
        <taxon>Arachnida</taxon>
        <taxon>Araneae</taxon>
        <taxon>Araneomorphae</taxon>
        <taxon>Entelegynae</taxon>
        <taxon>Araneoidea</taxon>
        <taxon>Araneidae</taxon>
        <taxon>Araneus</taxon>
    </lineage>
</organism>
<keyword evidence="2" id="KW-1185">Reference proteome</keyword>